<protein>
    <recommendedName>
        <fullName evidence="3">Aminotransferase class III-fold pyridoxal phosphate-dependent enzyme</fullName>
    </recommendedName>
</protein>
<organism evidence="1 2">
    <name type="scientific">Ornithinibacter aureus</name>
    <dbReference type="NCBI Taxonomy" id="622664"/>
    <lineage>
        <taxon>Bacteria</taxon>
        <taxon>Bacillati</taxon>
        <taxon>Actinomycetota</taxon>
        <taxon>Actinomycetes</taxon>
        <taxon>Micrococcales</taxon>
        <taxon>Intrasporangiaceae</taxon>
        <taxon>Ornithinibacter</taxon>
    </lineage>
</organism>
<evidence type="ECO:0008006" key="3">
    <source>
        <dbReference type="Google" id="ProtNLM"/>
    </source>
</evidence>
<dbReference type="InterPro" id="IPR015421">
    <property type="entry name" value="PyrdxlP-dep_Trfase_major"/>
</dbReference>
<comment type="caution">
    <text evidence="1">The sequence shown here is derived from an EMBL/GenBank/DDBJ whole genome shotgun (WGS) entry which is preliminary data.</text>
</comment>
<dbReference type="Proteomes" id="UP001500390">
    <property type="component" value="Unassembled WGS sequence"/>
</dbReference>
<name>A0ABP8JA85_9MICO</name>
<sequence length="105" mass="11367">MRTLDHLHSSMLSEPDRAMFHSTGAESNEAALRLAKLVTGRHEVVAFAQSWHGVTGEQRGRPMPSVVAGTARWVSGRSRSWRPTCCAARTEPTTNPQVARVGASG</sequence>
<dbReference type="SUPFAM" id="SSF53383">
    <property type="entry name" value="PLP-dependent transferases"/>
    <property type="match status" value="1"/>
</dbReference>
<proteinExistence type="predicted"/>
<evidence type="ECO:0000313" key="2">
    <source>
        <dbReference type="Proteomes" id="UP001500390"/>
    </source>
</evidence>
<dbReference type="InterPro" id="IPR015424">
    <property type="entry name" value="PyrdxlP-dep_Trfase"/>
</dbReference>
<gene>
    <name evidence="1" type="ORF">GCM10023153_02230</name>
</gene>
<evidence type="ECO:0000313" key="1">
    <source>
        <dbReference type="EMBL" id="GAA4387670.1"/>
    </source>
</evidence>
<dbReference type="Gene3D" id="3.40.640.10">
    <property type="entry name" value="Type I PLP-dependent aspartate aminotransferase-like (Major domain)"/>
    <property type="match status" value="1"/>
</dbReference>
<dbReference type="EMBL" id="BAABFX010000009">
    <property type="protein sequence ID" value="GAA4387670.1"/>
    <property type="molecule type" value="Genomic_DNA"/>
</dbReference>
<keyword evidence="2" id="KW-1185">Reference proteome</keyword>
<accession>A0ABP8JA85</accession>
<reference evidence="2" key="1">
    <citation type="journal article" date="2019" name="Int. J. Syst. Evol. Microbiol.">
        <title>The Global Catalogue of Microorganisms (GCM) 10K type strain sequencing project: providing services to taxonomists for standard genome sequencing and annotation.</title>
        <authorList>
            <consortium name="The Broad Institute Genomics Platform"/>
            <consortium name="The Broad Institute Genome Sequencing Center for Infectious Disease"/>
            <person name="Wu L."/>
            <person name="Ma J."/>
        </authorList>
    </citation>
    <scope>NUCLEOTIDE SEQUENCE [LARGE SCALE GENOMIC DNA]</scope>
    <source>
        <strain evidence="2">JCM 17738</strain>
    </source>
</reference>